<name>A0A5M3M8G8_CONPW</name>
<evidence type="ECO:0000256" key="2">
    <source>
        <dbReference type="SAM" id="MobiDB-lite"/>
    </source>
</evidence>
<protein>
    <recommendedName>
        <fullName evidence="4">C2H2-type domain-containing protein</fullName>
    </recommendedName>
</protein>
<evidence type="ECO:0000259" key="4">
    <source>
        <dbReference type="PROSITE" id="PS50157"/>
    </source>
</evidence>
<dbReference type="SMART" id="SM00355">
    <property type="entry name" value="ZnF_C2H2"/>
    <property type="match status" value="1"/>
</dbReference>
<dbReference type="PROSITE" id="PS50157">
    <property type="entry name" value="ZINC_FINGER_C2H2_2"/>
    <property type="match status" value="1"/>
</dbReference>
<organism evidence="5 6">
    <name type="scientific">Coniophora puteana (strain RWD-64-598)</name>
    <name type="common">Brown rot fungus</name>
    <dbReference type="NCBI Taxonomy" id="741705"/>
    <lineage>
        <taxon>Eukaryota</taxon>
        <taxon>Fungi</taxon>
        <taxon>Dikarya</taxon>
        <taxon>Basidiomycota</taxon>
        <taxon>Agaricomycotina</taxon>
        <taxon>Agaricomycetes</taxon>
        <taxon>Agaricomycetidae</taxon>
        <taxon>Boletales</taxon>
        <taxon>Coniophorineae</taxon>
        <taxon>Coniophoraceae</taxon>
        <taxon>Coniophora</taxon>
    </lineage>
</organism>
<dbReference type="KEGG" id="cput:CONPUDRAFT_159469"/>
<dbReference type="InterPro" id="IPR041078">
    <property type="entry name" value="Plavaka"/>
</dbReference>
<dbReference type="EMBL" id="JH711589">
    <property type="protein sequence ID" value="EIW75343.1"/>
    <property type="molecule type" value="Genomic_DNA"/>
</dbReference>
<dbReference type="AlphaFoldDB" id="A0A5M3M8G8"/>
<keyword evidence="1" id="KW-0863">Zinc-finger</keyword>
<reference evidence="6" key="1">
    <citation type="journal article" date="2012" name="Science">
        <title>The Paleozoic origin of enzymatic lignin decomposition reconstructed from 31 fungal genomes.</title>
        <authorList>
            <person name="Floudas D."/>
            <person name="Binder M."/>
            <person name="Riley R."/>
            <person name="Barry K."/>
            <person name="Blanchette R.A."/>
            <person name="Henrissat B."/>
            <person name="Martinez A.T."/>
            <person name="Otillar R."/>
            <person name="Spatafora J.W."/>
            <person name="Yadav J.S."/>
            <person name="Aerts A."/>
            <person name="Benoit I."/>
            <person name="Boyd A."/>
            <person name="Carlson A."/>
            <person name="Copeland A."/>
            <person name="Coutinho P.M."/>
            <person name="de Vries R.P."/>
            <person name="Ferreira P."/>
            <person name="Findley K."/>
            <person name="Foster B."/>
            <person name="Gaskell J."/>
            <person name="Glotzer D."/>
            <person name="Gorecki P."/>
            <person name="Heitman J."/>
            <person name="Hesse C."/>
            <person name="Hori C."/>
            <person name="Igarashi K."/>
            <person name="Jurgens J.A."/>
            <person name="Kallen N."/>
            <person name="Kersten P."/>
            <person name="Kohler A."/>
            <person name="Kuees U."/>
            <person name="Kumar T.K.A."/>
            <person name="Kuo A."/>
            <person name="LaButti K."/>
            <person name="Larrondo L.F."/>
            <person name="Lindquist E."/>
            <person name="Ling A."/>
            <person name="Lombard V."/>
            <person name="Lucas S."/>
            <person name="Lundell T."/>
            <person name="Martin R."/>
            <person name="McLaughlin D.J."/>
            <person name="Morgenstern I."/>
            <person name="Morin E."/>
            <person name="Murat C."/>
            <person name="Nagy L.G."/>
            <person name="Nolan M."/>
            <person name="Ohm R.A."/>
            <person name="Patyshakuliyeva A."/>
            <person name="Rokas A."/>
            <person name="Ruiz-Duenas F.J."/>
            <person name="Sabat G."/>
            <person name="Salamov A."/>
            <person name="Samejima M."/>
            <person name="Schmutz J."/>
            <person name="Slot J.C."/>
            <person name="St John F."/>
            <person name="Stenlid J."/>
            <person name="Sun H."/>
            <person name="Sun S."/>
            <person name="Syed K."/>
            <person name="Tsang A."/>
            <person name="Wiebenga A."/>
            <person name="Young D."/>
            <person name="Pisabarro A."/>
            <person name="Eastwood D.C."/>
            <person name="Martin F."/>
            <person name="Cullen D."/>
            <person name="Grigoriev I.V."/>
            <person name="Hibbett D.S."/>
        </authorList>
    </citation>
    <scope>NUCLEOTIDE SEQUENCE [LARGE SCALE GENOMIC DNA]</scope>
    <source>
        <strain evidence="6">RWD-64-598 SS2</strain>
    </source>
</reference>
<evidence type="ECO:0000256" key="1">
    <source>
        <dbReference type="PROSITE-ProRule" id="PRU00042"/>
    </source>
</evidence>
<dbReference type="OMA" id="THIDYLM"/>
<dbReference type="Pfam" id="PF18759">
    <property type="entry name" value="Plavaka"/>
    <property type="match status" value="1"/>
</dbReference>
<feature type="region of interest" description="Disordered" evidence="2">
    <location>
        <begin position="52"/>
        <end position="114"/>
    </location>
</feature>
<dbReference type="Proteomes" id="UP000053558">
    <property type="component" value="Unassembled WGS sequence"/>
</dbReference>
<evidence type="ECO:0000313" key="6">
    <source>
        <dbReference type="Proteomes" id="UP000053558"/>
    </source>
</evidence>
<keyword evidence="1" id="KW-0479">Metal-binding</keyword>
<keyword evidence="6" id="KW-1185">Reference proteome</keyword>
<keyword evidence="3" id="KW-0732">Signal</keyword>
<feature type="domain" description="C2H2-type" evidence="4">
    <location>
        <begin position="41"/>
        <end position="71"/>
    </location>
</feature>
<proteinExistence type="predicted"/>
<keyword evidence="1" id="KW-0862">Zinc</keyword>
<feature type="compositionally biased region" description="Pro residues" evidence="2">
    <location>
        <begin position="71"/>
        <end position="82"/>
    </location>
</feature>
<dbReference type="RefSeq" id="XP_007774738.1">
    <property type="nucleotide sequence ID" value="XM_007776548.1"/>
</dbReference>
<sequence>MQAFCLLFLTTIMDSHNMHNEPERNSEGEPLHRPAPSMLQYRCPAPGCHRVLSNPSGLTQHLHSKHRDLPPRPSPPPPPPRPRSPDPEFDAGQGQPMDDDFPQAGAGDGCGAYDDGGASSLGQVRLLRGGGVRVQHRYLDGRPCDSSGEFLGPPDTAPPPPPPIHRARTDWSPFHNRVAFKTADLLYTRSQAPATHIDYLMHLWGLTLQEYGANPPFADHKKLYKTIDGIKTGDVPWSSFNVLYKGARPARKASTWMDETYDVWYRDPHAVVQNMLANPDFKDVLDYSPYRDYDATDVRQWENMFSGDWAWDQADEIASDPSTHGATFVPVILGSDKTTVSVATGQTDYYPLYLSIGNVHNGVRRAHRNAVALIGFLAIPKTDKSNSGDPAYRHFRRQLYHSSLAKILSSLKPGMTKYEVLPFGDGYHRRVIFGLGPYIADYPEQALLSCIVQGWCSKCVAYRDELDTDAALRCKEHNNILIDELDWGTLWDSYGIIGNAVPFTNDFPRADIHELITPDILHQLIKGTFKDHLVDWTVAYLFKVHSKPDALAKLDDIDRRIAAVAPFSGLRRFPHGRGFKQWTGDDSKALMKVYLPAIEGHVPQDVIRTFRAFLEFCYLVRRDIHSEDTIREVEGALKRFHRYRVIFKTHSLTHYALMIRLFGAPNGLCSSITESKHIKAVKEPWRRSNRFNALFQMLLINQRLDKLAACRVDFEARGMLCGVLTSSQLESLRNYSSLFEVAEDSGNLLGIRWRGQESHSIHEDPGDAVDGNIDARVTLAATIARRRAKTILELADELELPADSLLCAIRLFLRDQYRRDSDSDAPSNGLLNDCPAFNPSSTIHLYNSAAAVFRAPSDFSGTTGMRREIIRSTPLWRTEAPRYDCAFVSTNPAVSGMLGMEVARVFGFLSFDYQSRTFSCALVQWFSRLSDNRDEDTGMYMVRPDLHDDGSRSLAFVSVGSLV</sequence>
<dbReference type="PROSITE" id="PS00028">
    <property type="entry name" value="ZINC_FINGER_C2H2_1"/>
    <property type="match status" value="1"/>
</dbReference>
<dbReference type="InterPro" id="IPR013087">
    <property type="entry name" value="Znf_C2H2_type"/>
</dbReference>
<evidence type="ECO:0000313" key="5">
    <source>
        <dbReference type="EMBL" id="EIW75343.1"/>
    </source>
</evidence>
<feature type="region of interest" description="Disordered" evidence="2">
    <location>
        <begin position="17"/>
        <end position="38"/>
    </location>
</feature>
<dbReference type="GO" id="GO:0008270">
    <property type="term" value="F:zinc ion binding"/>
    <property type="evidence" value="ECO:0007669"/>
    <property type="project" value="UniProtKB-KW"/>
</dbReference>
<dbReference type="GeneID" id="19204095"/>
<feature type="chain" id="PRO_5024390289" description="C2H2-type domain-containing protein" evidence="3">
    <location>
        <begin position="16"/>
        <end position="963"/>
    </location>
</feature>
<accession>A0A5M3M8G8</accession>
<feature type="compositionally biased region" description="Basic and acidic residues" evidence="2">
    <location>
        <begin position="17"/>
        <end position="32"/>
    </location>
</feature>
<comment type="caution">
    <text evidence="5">The sequence shown here is derived from an EMBL/GenBank/DDBJ whole genome shotgun (WGS) entry which is preliminary data.</text>
</comment>
<gene>
    <name evidence="5" type="ORF">CONPUDRAFT_159469</name>
</gene>
<evidence type="ECO:0000256" key="3">
    <source>
        <dbReference type="SAM" id="SignalP"/>
    </source>
</evidence>
<feature type="signal peptide" evidence="3">
    <location>
        <begin position="1"/>
        <end position="15"/>
    </location>
</feature>